<evidence type="ECO:0000256" key="4">
    <source>
        <dbReference type="ARBA" id="ARBA00022989"/>
    </source>
</evidence>
<dbReference type="NCBIfam" id="TIGR01297">
    <property type="entry name" value="CDF"/>
    <property type="match status" value="1"/>
</dbReference>
<dbReference type="Pfam" id="PF01545">
    <property type="entry name" value="Cation_efflux"/>
    <property type="match status" value="1"/>
</dbReference>
<dbReference type="PANTHER" id="PTHR13414">
    <property type="entry name" value="HUEL-CATION TRANSPORTER"/>
    <property type="match status" value="1"/>
</dbReference>
<dbReference type="InterPro" id="IPR058533">
    <property type="entry name" value="Cation_efflux_TM"/>
</dbReference>
<reference evidence="8 9" key="1">
    <citation type="submission" date="2018-06" db="EMBL/GenBank/DDBJ databases">
        <authorList>
            <consortium name="Pathogen Informatics"/>
            <person name="Doyle S."/>
        </authorList>
    </citation>
    <scope>NUCLEOTIDE SEQUENCE [LARGE SCALE GENOMIC DNA]</scope>
    <source>
        <strain evidence="8 9">NCTC10684</strain>
    </source>
</reference>
<dbReference type="AlphaFoldDB" id="A0A380WU19"/>
<evidence type="ECO:0000256" key="1">
    <source>
        <dbReference type="ARBA" id="ARBA00004141"/>
    </source>
</evidence>
<dbReference type="InterPro" id="IPR040177">
    <property type="entry name" value="SLC30A9"/>
</dbReference>
<organism evidence="8 9">
    <name type="scientific">Aminobacter aminovorans</name>
    <name type="common">Chelatobacter heintzii</name>
    <dbReference type="NCBI Taxonomy" id="83263"/>
    <lineage>
        <taxon>Bacteria</taxon>
        <taxon>Pseudomonadati</taxon>
        <taxon>Pseudomonadota</taxon>
        <taxon>Alphaproteobacteria</taxon>
        <taxon>Hyphomicrobiales</taxon>
        <taxon>Phyllobacteriaceae</taxon>
        <taxon>Aminobacter</taxon>
    </lineage>
</organism>
<dbReference type="RefSeq" id="WP_115733457.1">
    <property type="nucleotide sequence ID" value="NZ_BAAAVY010000004.1"/>
</dbReference>
<dbReference type="GO" id="GO:0016020">
    <property type="term" value="C:membrane"/>
    <property type="evidence" value="ECO:0007669"/>
    <property type="project" value="UniProtKB-SubCell"/>
</dbReference>
<dbReference type="SUPFAM" id="SSF160240">
    <property type="entry name" value="Cation efflux protein cytoplasmic domain-like"/>
    <property type="match status" value="1"/>
</dbReference>
<keyword evidence="3 6" id="KW-0812">Transmembrane</keyword>
<feature type="transmembrane region" description="Helical" evidence="6">
    <location>
        <begin position="77"/>
        <end position="98"/>
    </location>
</feature>
<evidence type="ECO:0000256" key="6">
    <source>
        <dbReference type="SAM" id="Phobius"/>
    </source>
</evidence>
<protein>
    <submittedName>
        <fullName evidence="8">Ferrous-iron efflux pump FieF</fullName>
    </submittedName>
</protein>
<evidence type="ECO:0000313" key="8">
    <source>
        <dbReference type="EMBL" id="SUU91624.1"/>
    </source>
</evidence>
<gene>
    <name evidence="8" type="primary">fieF_2</name>
    <name evidence="8" type="ORF">NCTC10684_04895</name>
</gene>
<dbReference type="InterPro" id="IPR036837">
    <property type="entry name" value="Cation_efflux_CTD_sf"/>
</dbReference>
<proteinExistence type="predicted"/>
<feature type="transmembrane region" description="Helical" evidence="6">
    <location>
        <begin position="190"/>
        <end position="211"/>
    </location>
</feature>
<comment type="subcellular location">
    <subcellularLocation>
        <location evidence="1">Membrane</location>
        <topology evidence="1">Multi-pass membrane protein</topology>
    </subcellularLocation>
</comment>
<keyword evidence="4 6" id="KW-1133">Transmembrane helix</keyword>
<name>A0A380WU19_AMIAI</name>
<feature type="domain" description="Cation efflux protein transmembrane" evidence="7">
    <location>
        <begin position="11"/>
        <end position="219"/>
    </location>
</feature>
<dbReference type="Proteomes" id="UP000254701">
    <property type="component" value="Unassembled WGS sequence"/>
</dbReference>
<dbReference type="InterPro" id="IPR027469">
    <property type="entry name" value="Cation_efflux_TMD_sf"/>
</dbReference>
<feature type="transmembrane region" description="Helical" evidence="6">
    <location>
        <begin position="114"/>
        <end position="135"/>
    </location>
</feature>
<dbReference type="GO" id="GO:0008324">
    <property type="term" value="F:monoatomic cation transmembrane transporter activity"/>
    <property type="evidence" value="ECO:0007669"/>
    <property type="project" value="InterPro"/>
</dbReference>
<evidence type="ECO:0000259" key="7">
    <source>
        <dbReference type="Pfam" id="PF01545"/>
    </source>
</evidence>
<dbReference type="SUPFAM" id="SSF161111">
    <property type="entry name" value="Cation efflux protein transmembrane domain-like"/>
    <property type="match status" value="1"/>
</dbReference>
<dbReference type="InterPro" id="IPR002524">
    <property type="entry name" value="Cation_efflux"/>
</dbReference>
<evidence type="ECO:0000256" key="2">
    <source>
        <dbReference type="ARBA" id="ARBA00022448"/>
    </source>
</evidence>
<evidence type="ECO:0000256" key="3">
    <source>
        <dbReference type="ARBA" id="ARBA00022692"/>
    </source>
</evidence>
<feature type="transmembrane region" description="Helical" evidence="6">
    <location>
        <begin position="9"/>
        <end position="31"/>
    </location>
</feature>
<dbReference type="Gene3D" id="1.20.1510.10">
    <property type="entry name" value="Cation efflux protein transmembrane domain"/>
    <property type="match status" value="1"/>
</dbReference>
<dbReference type="EMBL" id="UFSM01000001">
    <property type="protein sequence ID" value="SUU91624.1"/>
    <property type="molecule type" value="Genomic_DNA"/>
</dbReference>
<accession>A0A380WU19</accession>
<dbReference type="OrthoDB" id="9806522at2"/>
<dbReference type="GO" id="GO:0006829">
    <property type="term" value="P:zinc ion transport"/>
    <property type="evidence" value="ECO:0007669"/>
    <property type="project" value="InterPro"/>
</dbReference>
<evidence type="ECO:0000256" key="5">
    <source>
        <dbReference type="ARBA" id="ARBA00023136"/>
    </source>
</evidence>
<evidence type="ECO:0000313" key="9">
    <source>
        <dbReference type="Proteomes" id="UP000254701"/>
    </source>
</evidence>
<keyword evidence="5 6" id="KW-0472">Membrane</keyword>
<keyword evidence="2" id="KW-0813">Transport</keyword>
<feature type="transmembrane region" description="Helical" evidence="6">
    <location>
        <begin position="162"/>
        <end position="184"/>
    </location>
</feature>
<dbReference type="PANTHER" id="PTHR13414:SF9">
    <property type="entry name" value="PROTON-COUPLED ZINC ANTIPORTER SLC30A9, MITOCHONDRIAL"/>
    <property type="match status" value="1"/>
</dbReference>
<sequence length="325" mass="34519">MAGHSGSRLVIFAAIAGNLLIAVTKFVAAAFTGSSAMLSEGVHSLVDTGNGLLLLYGLHRAARPPDIAHPLGHGRELYFWSFIVALLVFALGAGVAFYEGVLHMLHPEPIENPLINYVVLGICMVFEGGSWLVALKEFRSSKGSLGYIQAVRRSKDPSVYTVLFEDSAALLGLVIAFAGIFAAHYFEQPWLDGAASIGISLILGATAVFLARESKGLLMGEPALPDVQAAILAIAQADPAVEKANGVLTVHLGPEQVVAGLSLDFVDQISAAEIEACVERLEAKLKAEVPEVTSVFVKPQTAERWQLRRDRIVNAEAETPVPEGG</sequence>